<accession>A0AAD1H354</accession>
<sequence length="150" mass="15824">MNIAMSRVLLRAVVLLGAWATGLLVAAWVVPNVSLSVSGFVVAVAVFSVAQAILSWWIFKLPRAYASLLLGGVGLALTLIALSLASTFTHGFSIRGAASWVAATLVVWLVTTLGAILLPEVLVRDQVSFATRMGPPVGQQLGTTCLAHWR</sequence>
<reference evidence="2 3" key="1">
    <citation type="submission" date="2019-12" db="EMBL/GenBank/DDBJ databases">
        <title>Complete genome sequence of Mycolicibacterium xenopi str. JCM15661T.</title>
        <authorList>
            <person name="Yoshida M."/>
            <person name="Fukano H."/>
            <person name="Asakura T."/>
            <person name="Hoshino Y."/>
        </authorList>
    </citation>
    <scope>NUCLEOTIDE SEQUENCE [LARGE SCALE GENOMIC DNA]</scope>
    <source>
        <strain evidence="2 3">JCM 15661T</strain>
    </source>
</reference>
<evidence type="ECO:0000256" key="1">
    <source>
        <dbReference type="SAM" id="Phobius"/>
    </source>
</evidence>
<dbReference type="KEGG" id="mxe:MYXE_37460"/>
<evidence type="ECO:0000313" key="2">
    <source>
        <dbReference type="EMBL" id="BBU23956.1"/>
    </source>
</evidence>
<feature type="transmembrane region" description="Helical" evidence="1">
    <location>
        <begin position="37"/>
        <end position="59"/>
    </location>
</feature>
<gene>
    <name evidence="2" type="ORF">MYXE_37460</name>
</gene>
<protein>
    <submittedName>
        <fullName evidence="2">Uncharacterized protein</fullName>
    </submittedName>
</protein>
<dbReference type="EMBL" id="AP022314">
    <property type="protein sequence ID" value="BBU23956.1"/>
    <property type="molecule type" value="Genomic_DNA"/>
</dbReference>
<evidence type="ECO:0000313" key="3">
    <source>
        <dbReference type="Proteomes" id="UP000464624"/>
    </source>
</evidence>
<keyword evidence="1" id="KW-1133">Transmembrane helix</keyword>
<name>A0AAD1H354_MYCXE</name>
<organism evidence="2 3">
    <name type="scientific">Mycobacterium xenopi</name>
    <dbReference type="NCBI Taxonomy" id="1789"/>
    <lineage>
        <taxon>Bacteria</taxon>
        <taxon>Bacillati</taxon>
        <taxon>Actinomycetota</taxon>
        <taxon>Actinomycetes</taxon>
        <taxon>Mycobacteriales</taxon>
        <taxon>Mycobacteriaceae</taxon>
        <taxon>Mycobacterium</taxon>
    </lineage>
</organism>
<proteinExistence type="predicted"/>
<dbReference type="AlphaFoldDB" id="A0AAD1H354"/>
<feature type="transmembrane region" description="Helical" evidence="1">
    <location>
        <begin position="66"/>
        <end position="88"/>
    </location>
</feature>
<keyword evidence="1" id="KW-0812">Transmembrane</keyword>
<feature type="transmembrane region" description="Helical" evidence="1">
    <location>
        <begin position="100"/>
        <end position="123"/>
    </location>
</feature>
<keyword evidence="1" id="KW-0472">Membrane</keyword>
<dbReference type="Proteomes" id="UP000464624">
    <property type="component" value="Chromosome"/>
</dbReference>